<dbReference type="PANTHER" id="PTHR43441">
    <property type="entry name" value="RIBOSOMAL-PROTEIN-SERINE ACETYLTRANSFERASE"/>
    <property type="match status" value="1"/>
</dbReference>
<dbReference type="KEGG" id="faf:OE104_05615"/>
<evidence type="ECO:0000313" key="2">
    <source>
        <dbReference type="EMBL" id="WAA11254.1"/>
    </source>
</evidence>
<keyword evidence="3" id="KW-1185">Reference proteome</keyword>
<dbReference type="GO" id="GO:0005737">
    <property type="term" value="C:cytoplasm"/>
    <property type="evidence" value="ECO:0007669"/>
    <property type="project" value="TreeGrafter"/>
</dbReference>
<dbReference type="PROSITE" id="PS51186">
    <property type="entry name" value="GNAT"/>
    <property type="match status" value="1"/>
</dbReference>
<dbReference type="SUPFAM" id="SSF55729">
    <property type="entry name" value="Acyl-CoA N-acyltransferases (Nat)"/>
    <property type="match status" value="1"/>
</dbReference>
<proteinExistence type="predicted"/>
<dbReference type="EMBL" id="CP106878">
    <property type="protein sequence ID" value="WAA11254.1"/>
    <property type="molecule type" value="Genomic_DNA"/>
</dbReference>
<dbReference type="InterPro" id="IPR000182">
    <property type="entry name" value="GNAT_dom"/>
</dbReference>
<dbReference type="Proteomes" id="UP001164718">
    <property type="component" value="Chromosome"/>
</dbReference>
<gene>
    <name evidence="2" type="ORF">OE104_05615</name>
</gene>
<evidence type="ECO:0000259" key="1">
    <source>
        <dbReference type="PROSITE" id="PS51186"/>
    </source>
</evidence>
<dbReference type="AlphaFoldDB" id="A0A9E8LX95"/>
<dbReference type="CDD" id="cd04301">
    <property type="entry name" value="NAT_SF"/>
    <property type="match status" value="1"/>
</dbReference>
<dbReference type="InterPro" id="IPR016181">
    <property type="entry name" value="Acyl_CoA_acyltransferase"/>
</dbReference>
<dbReference type="GO" id="GO:0008999">
    <property type="term" value="F:protein-N-terminal-alanine acetyltransferase activity"/>
    <property type="evidence" value="ECO:0007669"/>
    <property type="project" value="TreeGrafter"/>
</dbReference>
<protein>
    <submittedName>
        <fullName evidence="2">GNAT family N-acetyltransferase</fullName>
    </submittedName>
</protein>
<organism evidence="2 3">
    <name type="scientific">Fervidibacillus albus</name>
    <dbReference type="NCBI Taxonomy" id="2980026"/>
    <lineage>
        <taxon>Bacteria</taxon>
        <taxon>Bacillati</taxon>
        <taxon>Bacillota</taxon>
        <taxon>Bacilli</taxon>
        <taxon>Bacillales</taxon>
        <taxon>Bacillaceae</taxon>
        <taxon>Fervidibacillus</taxon>
    </lineage>
</organism>
<reference evidence="2" key="1">
    <citation type="submission" date="2022-09" db="EMBL/GenBank/DDBJ databases">
        <title>Complete Genomes of Fervidibacillus albus and Fervidibacillus halotolerans isolated from tidal flat sediments.</title>
        <authorList>
            <person name="Kwon K.K."/>
            <person name="Yang S.-H."/>
            <person name="Park M.J."/>
            <person name="Oh H.-M."/>
        </authorList>
    </citation>
    <scope>NUCLEOTIDE SEQUENCE</scope>
    <source>
        <strain evidence="2">MEBiC13591</strain>
    </source>
</reference>
<evidence type="ECO:0000313" key="3">
    <source>
        <dbReference type="Proteomes" id="UP001164718"/>
    </source>
</evidence>
<dbReference type="InterPro" id="IPR051908">
    <property type="entry name" value="Ribosomal_N-acetyltransferase"/>
</dbReference>
<dbReference type="Pfam" id="PF13302">
    <property type="entry name" value="Acetyltransf_3"/>
    <property type="match status" value="1"/>
</dbReference>
<feature type="domain" description="N-acetyltransferase" evidence="1">
    <location>
        <begin position="24"/>
        <end position="177"/>
    </location>
</feature>
<name>A0A9E8LX95_9BACI</name>
<dbReference type="RefSeq" id="WP_275419082.1">
    <property type="nucleotide sequence ID" value="NZ_CP106878.1"/>
</dbReference>
<dbReference type="Gene3D" id="3.40.630.30">
    <property type="match status" value="1"/>
</dbReference>
<sequence>MTVHRITETLALKLVDYSDANELFLLTDANRAHLRKWLPWLDETKSVEHTESFIHNTKLAYDEQKGMSFVILLDGNIVGTISYNQIDWTNKIAYIGYWLSKDQQGKGIMTKAAEYLTEYAFSTLNLNRVEITAAVENKKSRAIPERLGFKLEGMRRQAQWLYDHYVDHAIYGMLKNEWKEN</sequence>
<accession>A0A9E8LX95</accession>
<dbReference type="PANTHER" id="PTHR43441:SF12">
    <property type="entry name" value="RIBOSOMAL N-ACETYLTRANSFERASE YDAF-RELATED"/>
    <property type="match status" value="1"/>
</dbReference>
<dbReference type="GO" id="GO:1990189">
    <property type="term" value="F:protein N-terminal-serine acetyltransferase activity"/>
    <property type="evidence" value="ECO:0007669"/>
    <property type="project" value="TreeGrafter"/>
</dbReference>